<evidence type="ECO:0000313" key="3">
    <source>
        <dbReference type="Proteomes" id="UP000236736"/>
    </source>
</evidence>
<dbReference type="STRING" id="1120964.GCA_001313265_07183"/>
<keyword evidence="1" id="KW-0732">Signal</keyword>
<dbReference type="Proteomes" id="UP000236736">
    <property type="component" value="Unassembled WGS sequence"/>
</dbReference>
<dbReference type="InterPro" id="IPR025316">
    <property type="entry name" value="DUF4221"/>
</dbReference>
<dbReference type="EMBL" id="FNVR01000005">
    <property type="protein sequence ID" value="SEF80009.1"/>
    <property type="molecule type" value="Genomic_DNA"/>
</dbReference>
<evidence type="ECO:0000313" key="2">
    <source>
        <dbReference type="EMBL" id="SEF80009.1"/>
    </source>
</evidence>
<dbReference type="AlphaFoldDB" id="A0A1H5UY53"/>
<feature type="chain" id="PRO_5009286630" description="DUF4221 domain-containing protein" evidence="1">
    <location>
        <begin position="20"/>
        <end position="392"/>
    </location>
</feature>
<dbReference type="OrthoDB" id="828261at2"/>
<accession>A0A1H5UY53</accession>
<sequence>MKKLFIILLSLSALGSIFSCTTSKKDSIPLELKESQIQLILPIDDSTSNISDGLTYLPENKLLFNLNWIQNSIQIYDLNSRKKIKDLKFDYEGPFGVLDIMGILPYSTDSIFLFNQLEPEITLIDSSGKIKSKIRYQAPDNYSPAFIHNAYFSSPPILNGDNMIVKTHVYGPLQNMTQSELQEKDLVYEIDLKTGKTWFLDFKFPKDYMPEGLKLFEASIAKGADKYVYSLFGDHRLFFVEELGDSLKSVNGKSAYLPETFPLFPLQGDGLDFRKYSYYSPHYESLEYDPYREVFIRFAFHPFEQDENVSPSDMRNHSGPFSIQVFDKNLSLVSETPFPANKYHPFDYFITSEGIYISTSHPLNPEIKEDEMKFELLKFVKKKNNHEKSLSE</sequence>
<dbReference type="PROSITE" id="PS51257">
    <property type="entry name" value="PROKAR_LIPOPROTEIN"/>
    <property type="match status" value="1"/>
</dbReference>
<keyword evidence="3" id="KW-1185">Reference proteome</keyword>
<evidence type="ECO:0000256" key="1">
    <source>
        <dbReference type="SAM" id="SignalP"/>
    </source>
</evidence>
<evidence type="ECO:0008006" key="4">
    <source>
        <dbReference type="Google" id="ProtNLM"/>
    </source>
</evidence>
<dbReference type="Pfam" id="PF13970">
    <property type="entry name" value="DUF4221"/>
    <property type="match status" value="1"/>
</dbReference>
<name>A0A1H5UY53_9BACT</name>
<proteinExistence type="predicted"/>
<reference evidence="3" key="1">
    <citation type="submission" date="2016-10" db="EMBL/GenBank/DDBJ databases">
        <authorList>
            <person name="Varghese N."/>
            <person name="Submissions S."/>
        </authorList>
    </citation>
    <scope>NUCLEOTIDE SEQUENCE [LARGE SCALE GENOMIC DNA]</scope>
    <source>
        <strain evidence="3">DSM 17298</strain>
    </source>
</reference>
<dbReference type="RefSeq" id="WP_103924147.1">
    <property type="nucleotide sequence ID" value="NZ_FNVR01000005.1"/>
</dbReference>
<organism evidence="2 3">
    <name type="scientific">Algoriphagus boritolerans DSM 17298 = JCM 18970</name>
    <dbReference type="NCBI Taxonomy" id="1120964"/>
    <lineage>
        <taxon>Bacteria</taxon>
        <taxon>Pseudomonadati</taxon>
        <taxon>Bacteroidota</taxon>
        <taxon>Cytophagia</taxon>
        <taxon>Cytophagales</taxon>
        <taxon>Cyclobacteriaceae</taxon>
        <taxon>Algoriphagus</taxon>
    </lineage>
</organism>
<protein>
    <recommendedName>
        <fullName evidence="4">DUF4221 domain-containing protein</fullName>
    </recommendedName>
</protein>
<feature type="signal peptide" evidence="1">
    <location>
        <begin position="1"/>
        <end position="19"/>
    </location>
</feature>
<gene>
    <name evidence="2" type="ORF">SAMN03080598_01479</name>
</gene>